<sequence length="274" mass="29798">MPTSVLLAVLAAAGLLALAPALVRRYDATERLAAERASSTARVLQRRRRLRTVPGRRPVNPGRQYMVTSRTLTGDPAPVSGAPVADAPVSGAPVPAAPVSGPPARRLRVVPSRRPVRRRPVRRQTPAVVRRRRVFAALLLLNVIELVGVLAVGPGFWISFAVTGTLLGVYLVHLRNRAIADRRRRRIEAREAAWLAARQAEVRREQARRAAARREAQRRLAAQREAVRRTAMGLDRDPSELPAAVNGASVSYRRAGGLRGRAYEAGGRGASYPA</sequence>
<evidence type="ECO:0000256" key="1">
    <source>
        <dbReference type="SAM" id="Phobius"/>
    </source>
</evidence>
<feature type="transmembrane region" description="Helical" evidence="1">
    <location>
        <begin position="6"/>
        <end position="23"/>
    </location>
</feature>
<keyword evidence="1" id="KW-0812">Transmembrane</keyword>
<evidence type="ECO:0000313" key="2">
    <source>
        <dbReference type="EMBL" id="OJF15700.1"/>
    </source>
</evidence>
<dbReference type="EMBL" id="MEIA01000013">
    <property type="protein sequence ID" value="OJF15700.1"/>
    <property type="molecule type" value="Genomic_DNA"/>
</dbReference>
<gene>
    <name evidence="2" type="ORF">BG844_02930</name>
</gene>
<proteinExistence type="predicted"/>
<evidence type="ECO:0000313" key="3">
    <source>
        <dbReference type="Proteomes" id="UP000182486"/>
    </source>
</evidence>
<accession>A0A1K0GWE0</accession>
<feature type="transmembrane region" description="Helical" evidence="1">
    <location>
        <begin position="157"/>
        <end position="176"/>
    </location>
</feature>
<protein>
    <submittedName>
        <fullName evidence="2">Uncharacterized protein</fullName>
    </submittedName>
</protein>
<dbReference type="Proteomes" id="UP000182486">
    <property type="component" value="Unassembled WGS sequence"/>
</dbReference>
<feature type="transmembrane region" description="Helical" evidence="1">
    <location>
        <begin position="134"/>
        <end position="151"/>
    </location>
</feature>
<organism evidence="2 3">
    <name type="scientific">Couchioplanes caeruleus subsp. caeruleus</name>
    <dbReference type="NCBI Taxonomy" id="56427"/>
    <lineage>
        <taxon>Bacteria</taxon>
        <taxon>Bacillati</taxon>
        <taxon>Actinomycetota</taxon>
        <taxon>Actinomycetes</taxon>
        <taxon>Micromonosporales</taxon>
        <taxon>Micromonosporaceae</taxon>
        <taxon>Couchioplanes</taxon>
    </lineage>
</organism>
<name>A0A1K0GWE0_9ACTN</name>
<comment type="caution">
    <text evidence="2">The sequence shown here is derived from an EMBL/GenBank/DDBJ whole genome shotgun (WGS) entry which is preliminary data.</text>
</comment>
<reference evidence="2 3" key="1">
    <citation type="submission" date="2016-09" db="EMBL/GenBank/DDBJ databases">
        <title>Couchioplanes caeruleus draft genome sequence.</title>
        <authorList>
            <person name="Sheehan J."/>
            <person name="Caffrey P."/>
        </authorList>
    </citation>
    <scope>NUCLEOTIDE SEQUENCE [LARGE SCALE GENOMIC DNA]</scope>
    <source>
        <strain evidence="2 3">DSM 43634</strain>
    </source>
</reference>
<dbReference type="AlphaFoldDB" id="A0A1K0GWE0"/>
<keyword evidence="1" id="KW-1133">Transmembrane helix</keyword>
<keyword evidence="1" id="KW-0472">Membrane</keyword>
<keyword evidence="3" id="KW-1185">Reference proteome</keyword>